<reference evidence="4 5" key="1">
    <citation type="submission" date="2023-02" db="EMBL/GenBank/DDBJ databases">
        <title>Oceanobacillus kimchii IFOP_LL358 isolated form Alexandrium catenella lab strain.</title>
        <authorList>
            <person name="Gajardo G."/>
            <person name="Ueki S."/>
            <person name="Maruyama F."/>
        </authorList>
    </citation>
    <scope>NUCLEOTIDE SEQUENCE [LARGE SCALE GENOMIC DNA]</scope>
    <source>
        <strain evidence="4 5">IFOP_LL358</strain>
    </source>
</reference>
<comment type="cofactor">
    <cofactor evidence="1">
        <name>pyridoxal 5'-phosphate</name>
        <dbReference type="ChEBI" id="CHEBI:597326"/>
    </cofactor>
</comment>
<dbReference type="InterPro" id="IPR015424">
    <property type="entry name" value="PyrdxlP-dep_Trfase"/>
</dbReference>
<sequence length="359" mass="39066">MLNLKKVINASGRMSILGVSTMSDYVLEGIARGGRHYFKMEELVQESGQQVAKYVHTEHALITNSASAAISLAVAGVISKDDRYLVEHLYEDAFLQREILIMKGHQVDYGAPVDVMIHVGGGKPKGIGYANGCSIDQIDQSVSENTAAILFVQSHHCVQKNMPSLQEVSEWARQKNLPLIVDAAAEEDITGYGELADLVIFSGSKAIQGPTSGILAGKTELIKYATLHMKGIGRAMKVGKEAIFGLLHALEQFVTEKTDVSHQLADLDKLKQLNEWSGIKITIEADEAGREIYRGRVHIGAEAPLDASTLVNQLKDGIPAIYTRDYHANEGHFDIDPRPLLPGDMDIIVQKISNLIGGG</sequence>
<keyword evidence="4" id="KW-0808">Transferase</keyword>
<evidence type="ECO:0000256" key="1">
    <source>
        <dbReference type="ARBA" id="ARBA00001933"/>
    </source>
</evidence>
<accession>A0ABQ5TM50</accession>
<dbReference type="Pfam" id="PF01212">
    <property type="entry name" value="Beta_elim_lyase"/>
    <property type="match status" value="1"/>
</dbReference>
<dbReference type="InterPro" id="IPR015421">
    <property type="entry name" value="PyrdxlP-dep_Trfase_major"/>
</dbReference>
<evidence type="ECO:0000313" key="5">
    <source>
        <dbReference type="Proteomes" id="UP001275436"/>
    </source>
</evidence>
<organism evidence="4 5">
    <name type="scientific">Oceanobacillus kimchii</name>
    <dbReference type="NCBI Taxonomy" id="746691"/>
    <lineage>
        <taxon>Bacteria</taxon>
        <taxon>Bacillati</taxon>
        <taxon>Bacillota</taxon>
        <taxon>Bacilli</taxon>
        <taxon>Bacillales</taxon>
        <taxon>Bacillaceae</taxon>
        <taxon>Oceanobacillus</taxon>
    </lineage>
</organism>
<keyword evidence="5" id="KW-1185">Reference proteome</keyword>
<evidence type="ECO:0000313" key="4">
    <source>
        <dbReference type="EMBL" id="GLO67899.1"/>
    </source>
</evidence>
<dbReference type="RefSeq" id="WP_077596934.1">
    <property type="nucleotide sequence ID" value="NZ_BSKO01000001.1"/>
</dbReference>
<dbReference type="EMBL" id="BSKO01000001">
    <property type="protein sequence ID" value="GLO67899.1"/>
    <property type="molecule type" value="Genomic_DNA"/>
</dbReference>
<feature type="domain" description="Aromatic amino acid beta-eliminating lyase/threonine aldolase" evidence="3">
    <location>
        <begin position="43"/>
        <end position="252"/>
    </location>
</feature>
<comment type="caution">
    <text evidence="4">The sequence shown here is derived from an EMBL/GenBank/DDBJ whole genome shotgun (WGS) entry which is preliminary data.</text>
</comment>
<dbReference type="SUPFAM" id="SSF53383">
    <property type="entry name" value="PLP-dependent transferases"/>
    <property type="match status" value="1"/>
</dbReference>
<protein>
    <submittedName>
        <fullName evidence="4">L-seryl-tRNA selenium transferase</fullName>
    </submittedName>
</protein>
<keyword evidence="2" id="KW-0663">Pyridoxal phosphate</keyword>
<dbReference type="InterPro" id="IPR006337">
    <property type="entry name" value="DgaE-like"/>
</dbReference>
<dbReference type="PANTHER" id="PTHR32328:SF0">
    <property type="entry name" value="L-SERYL-TRNA(SEC) SELENIUM TRANSFERASE"/>
    <property type="match status" value="1"/>
</dbReference>
<evidence type="ECO:0000256" key="2">
    <source>
        <dbReference type="ARBA" id="ARBA00022898"/>
    </source>
</evidence>
<gene>
    <name evidence="4" type="primary">selA</name>
    <name evidence="4" type="ORF">MACH08_36830</name>
</gene>
<dbReference type="Gene3D" id="3.40.640.10">
    <property type="entry name" value="Type I PLP-dependent aspartate aminotransferase-like (Major domain)"/>
    <property type="match status" value="1"/>
</dbReference>
<dbReference type="GO" id="GO:0016740">
    <property type="term" value="F:transferase activity"/>
    <property type="evidence" value="ECO:0007669"/>
    <property type="project" value="UniProtKB-KW"/>
</dbReference>
<dbReference type="NCBIfam" id="TIGR01437">
    <property type="entry name" value="selA_rel"/>
    <property type="match status" value="1"/>
</dbReference>
<evidence type="ECO:0000259" key="3">
    <source>
        <dbReference type="Pfam" id="PF01212"/>
    </source>
</evidence>
<dbReference type="InterPro" id="IPR001597">
    <property type="entry name" value="ArAA_b-elim_lyase/Thr_aldolase"/>
</dbReference>
<dbReference type="Proteomes" id="UP001275436">
    <property type="component" value="Unassembled WGS sequence"/>
</dbReference>
<dbReference type="PANTHER" id="PTHR32328">
    <property type="entry name" value="L-SERYL-TRNA(SEC) SELENIUM TRANSFERASE"/>
    <property type="match status" value="1"/>
</dbReference>
<proteinExistence type="predicted"/>
<name>A0ABQ5TM50_9BACI</name>